<feature type="compositionally biased region" description="Polar residues" evidence="1">
    <location>
        <begin position="56"/>
        <end position="70"/>
    </location>
</feature>
<dbReference type="EMBL" id="SRLO01002276">
    <property type="protein sequence ID" value="TNN33320.1"/>
    <property type="molecule type" value="Genomic_DNA"/>
</dbReference>
<comment type="caution">
    <text evidence="2">The sequence shown here is derived from an EMBL/GenBank/DDBJ whole genome shotgun (WGS) entry which is preliminary data.</text>
</comment>
<dbReference type="Proteomes" id="UP000314294">
    <property type="component" value="Unassembled WGS sequence"/>
</dbReference>
<evidence type="ECO:0000313" key="3">
    <source>
        <dbReference type="Proteomes" id="UP000314294"/>
    </source>
</evidence>
<accession>A0A4Z2EXI9</accession>
<proteinExistence type="predicted"/>
<reference evidence="2 3" key="1">
    <citation type="submission" date="2019-03" db="EMBL/GenBank/DDBJ databases">
        <title>First draft genome of Liparis tanakae, snailfish: a comprehensive survey of snailfish specific genes.</title>
        <authorList>
            <person name="Kim W."/>
            <person name="Song I."/>
            <person name="Jeong J.-H."/>
            <person name="Kim D."/>
            <person name="Kim S."/>
            <person name="Ryu S."/>
            <person name="Song J.Y."/>
            <person name="Lee S.K."/>
        </authorList>
    </citation>
    <scope>NUCLEOTIDE SEQUENCE [LARGE SCALE GENOMIC DNA]</scope>
    <source>
        <tissue evidence="2">Muscle</tissue>
    </source>
</reference>
<sequence>MRVFGATTSSLTIGWDHAEGPVRQYRVSYAPLGGDATQFVSNLGSSTRHRVLHPPASSTRPLQTGSENSSEAASLKMWSCAVAGDESAAHPFSEGEPLVPLA</sequence>
<evidence type="ECO:0000256" key="1">
    <source>
        <dbReference type="SAM" id="MobiDB-lite"/>
    </source>
</evidence>
<dbReference type="AlphaFoldDB" id="A0A4Z2EXI9"/>
<feature type="region of interest" description="Disordered" evidence="1">
    <location>
        <begin position="44"/>
        <end position="70"/>
    </location>
</feature>
<name>A0A4Z2EXI9_9TELE</name>
<dbReference type="SUPFAM" id="SSF49265">
    <property type="entry name" value="Fibronectin type III"/>
    <property type="match status" value="1"/>
</dbReference>
<organism evidence="2 3">
    <name type="scientific">Liparis tanakae</name>
    <name type="common">Tanaka's snailfish</name>
    <dbReference type="NCBI Taxonomy" id="230148"/>
    <lineage>
        <taxon>Eukaryota</taxon>
        <taxon>Metazoa</taxon>
        <taxon>Chordata</taxon>
        <taxon>Craniata</taxon>
        <taxon>Vertebrata</taxon>
        <taxon>Euteleostomi</taxon>
        <taxon>Actinopterygii</taxon>
        <taxon>Neopterygii</taxon>
        <taxon>Teleostei</taxon>
        <taxon>Neoteleostei</taxon>
        <taxon>Acanthomorphata</taxon>
        <taxon>Eupercaria</taxon>
        <taxon>Perciformes</taxon>
        <taxon>Cottioidei</taxon>
        <taxon>Cottales</taxon>
        <taxon>Liparidae</taxon>
        <taxon>Liparis</taxon>
    </lineage>
</organism>
<dbReference type="GO" id="GO:0005581">
    <property type="term" value="C:collagen trimer"/>
    <property type="evidence" value="ECO:0007669"/>
    <property type="project" value="UniProtKB-KW"/>
</dbReference>
<gene>
    <name evidence="2" type="primary">COL12A1_2</name>
    <name evidence="2" type="ORF">EYF80_056515</name>
</gene>
<keyword evidence="3" id="KW-1185">Reference proteome</keyword>
<protein>
    <submittedName>
        <fullName evidence="2">Collagen alpha-1(XII) chain</fullName>
    </submittedName>
</protein>
<keyword evidence="2" id="KW-0176">Collagen</keyword>
<dbReference type="InterPro" id="IPR036116">
    <property type="entry name" value="FN3_sf"/>
</dbReference>
<dbReference type="InterPro" id="IPR013783">
    <property type="entry name" value="Ig-like_fold"/>
</dbReference>
<dbReference type="Gene3D" id="2.60.40.10">
    <property type="entry name" value="Immunoglobulins"/>
    <property type="match status" value="1"/>
</dbReference>
<evidence type="ECO:0000313" key="2">
    <source>
        <dbReference type="EMBL" id="TNN33320.1"/>
    </source>
</evidence>